<dbReference type="EMBL" id="BMIH01000008">
    <property type="protein sequence ID" value="GGB43210.1"/>
    <property type="molecule type" value="Genomic_DNA"/>
</dbReference>
<gene>
    <name evidence="7" type="ORF">GCM10011380_35860</name>
</gene>
<dbReference type="Gene3D" id="3.30.70.1210">
    <property type="entry name" value="Crispr-associated protein, domain 2"/>
    <property type="match status" value="1"/>
</dbReference>
<reference evidence="7" key="2">
    <citation type="submission" date="2020-09" db="EMBL/GenBank/DDBJ databases">
        <authorList>
            <person name="Sun Q."/>
            <person name="Zhou Y."/>
        </authorList>
    </citation>
    <scope>NUCLEOTIDE SEQUENCE</scope>
    <source>
        <strain evidence="7">CGMCC 1.15330</strain>
    </source>
</reference>
<keyword evidence="3" id="KW-0274">FAD</keyword>
<dbReference type="Gene3D" id="3.50.50.60">
    <property type="entry name" value="FAD/NAD(P)-binding domain"/>
    <property type="match status" value="2"/>
</dbReference>
<keyword evidence="5" id="KW-0676">Redox-active center</keyword>
<dbReference type="RefSeq" id="WP_188661192.1">
    <property type="nucleotide sequence ID" value="NZ_BMIH01000008.1"/>
</dbReference>
<dbReference type="InterPro" id="IPR023753">
    <property type="entry name" value="FAD/NAD-binding_dom"/>
</dbReference>
<evidence type="ECO:0000256" key="4">
    <source>
        <dbReference type="ARBA" id="ARBA00023002"/>
    </source>
</evidence>
<organism evidence="7 8">
    <name type="scientific">Sphingomonas metalli</name>
    <dbReference type="NCBI Taxonomy" id="1779358"/>
    <lineage>
        <taxon>Bacteria</taxon>
        <taxon>Pseudomonadati</taxon>
        <taxon>Pseudomonadota</taxon>
        <taxon>Alphaproteobacteria</taxon>
        <taxon>Sphingomonadales</taxon>
        <taxon>Sphingomonadaceae</taxon>
        <taxon>Sphingomonas</taxon>
    </lineage>
</organism>
<dbReference type="PANTHER" id="PTHR43429:SF1">
    <property type="entry name" value="NAD(P)H SULFUR OXIDOREDUCTASE (COA-DEPENDENT)"/>
    <property type="match status" value="1"/>
</dbReference>
<sequence length="729" mass="79791">MIESVGEFGRRIVVIGGGLSATAAAQRAYEVDPQSQIIMLYRGVGAIDGTFPSDDIDHILHRFQCGILKIAGAEATQIDPKAHLVVFDYKDLSRTLSYDRLIIATGAKRKTINLPAYEAGSIYRLDNAVDRVSFRNHVAARNIRDAVVLGSGPAALGAVEELKSCNADVVLLTGGRHLEPLTDLDDEHHLEAVLGRHGVSVCRTAVASVDARERVVDDSGSAYRADAIIIDHDWGPDVTLAYDAGVDLAPNGAILTREDMSTNVRHVFAAGACCTTRHRLHQEPRWTLSDWSARKQGLVAGENAAGGNAEFAGMVGTVSLSLFGTTIARTGLLEKEALQQGYVPLAINIDAASLLDASPFVVRLIGDQRTGQLLGVQSSGVCSARVNAVIDVGAACLFTHGPVDRLLEFDLNASPGSVAIPIQRAAELWRERLKVRGENENGISSWLRISPPASIAPRRVQEITIAPQPAKPVRNDSKQNSGWKELTEIALPVCFSDARRWIRGLGIVRRRSQIDDQYAMRLILEHSFPNIPIGAIEVRKARGDMARVYAFLDEPGISVLKQVRILSASEATISEATPALWNSVEVSTVPPVAIGARLRMKIRIRPIGHRRLSDRHNKEEIEDAVDLFALEQIKNPRAERFSVYRAWVDNEIRHAGILTSFNILRDEQHVIWIPRPDGRAVSSKGPDLFVEIKMTVTNSENLRNLLLNGVGACQQFGFGFVRVERERSD</sequence>
<comment type="cofactor">
    <cofactor evidence="1">
        <name>FAD</name>
        <dbReference type="ChEBI" id="CHEBI:57692"/>
    </cofactor>
</comment>
<dbReference type="Pfam" id="PF07992">
    <property type="entry name" value="Pyr_redox_2"/>
    <property type="match status" value="1"/>
</dbReference>
<accession>A0A916WY98</accession>
<evidence type="ECO:0000256" key="1">
    <source>
        <dbReference type="ARBA" id="ARBA00001974"/>
    </source>
</evidence>
<dbReference type="Gene3D" id="3.30.390.30">
    <property type="match status" value="1"/>
</dbReference>
<evidence type="ECO:0000256" key="5">
    <source>
        <dbReference type="ARBA" id="ARBA00023284"/>
    </source>
</evidence>
<dbReference type="SUPFAM" id="SSF117987">
    <property type="entry name" value="CRISPR-associated protein"/>
    <property type="match status" value="1"/>
</dbReference>
<proteinExistence type="predicted"/>
<dbReference type="AlphaFoldDB" id="A0A916WY98"/>
<reference evidence="7" key="1">
    <citation type="journal article" date="2014" name="Int. J. Syst. Evol. Microbiol.">
        <title>Complete genome sequence of Corynebacterium casei LMG S-19264T (=DSM 44701T), isolated from a smear-ripened cheese.</title>
        <authorList>
            <consortium name="US DOE Joint Genome Institute (JGI-PGF)"/>
            <person name="Walter F."/>
            <person name="Albersmeier A."/>
            <person name="Kalinowski J."/>
            <person name="Ruckert C."/>
        </authorList>
    </citation>
    <scope>NUCLEOTIDE SEQUENCE</scope>
    <source>
        <strain evidence="7">CGMCC 1.15330</strain>
    </source>
</reference>
<comment type="caution">
    <text evidence="7">The sequence shown here is derived from an EMBL/GenBank/DDBJ whole genome shotgun (WGS) entry which is preliminary data.</text>
</comment>
<evidence type="ECO:0000259" key="6">
    <source>
        <dbReference type="Pfam" id="PF07992"/>
    </source>
</evidence>
<dbReference type="InterPro" id="IPR050260">
    <property type="entry name" value="FAD-bd_OxRdtase"/>
</dbReference>
<dbReference type="Proteomes" id="UP000623067">
    <property type="component" value="Unassembled WGS sequence"/>
</dbReference>
<dbReference type="PRINTS" id="PR00368">
    <property type="entry name" value="FADPNR"/>
</dbReference>
<evidence type="ECO:0000313" key="8">
    <source>
        <dbReference type="Proteomes" id="UP000623067"/>
    </source>
</evidence>
<dbReference type="InterPro" id="IPR016156">
    <property type="entry name" value="FAD/NAD-linked_Rdtase_dimer_sf"/>
</dbReference>
<evidence type="ECO:0000313" key="7">
    <source>
        <dbReference type="EMBL" id="GGB43210.1"/>
    </source>
</evidence>
<dbReference type="PANTHER" id="PTHR43429">
    <property type="entry name" value="PYRIDINE NUCLEOTIDE-DISULFIDE OXIDOREDUCTASE DOMAIN-CONTAINING"/>
    <property type="match status" value="1"/>
</dbReference>
<evidence type="ECO:0000256" key="2">
    <source>
        <dbReference type="ARBA" id="ARBA00022630"/>
    </source>
</evidence>
<dbReference type="GO" id="GO:0016491">
    <property type="term" value="F:oxidoreductase activity"/>
    <property type="evidence" value="ECO:0007669"/>
    <property type="project" value="UniProtKB-KW"/>
</dbReference>
<keyword evidence="8" id="KW-1185">Reference proteome</keyword>
<name>A0A916WY98_9SPHN</name>
<dbReference type="SUPFAM" id="SSF55424">
    <property type="entry name" value="FAD/NAD-linked reductases, dimerisation (C-terminal) domain"/>
    <property type="match status" value="1"/>
</dbReference>
<keyword evidence="2" id="KW-0285">Flavoprotein</keyword>
<keyword evidence="4" id="KW-0560">Oxidoreductase</keyword>
<dbReference type="InterPro" id="IPR036188">
    <property type="entry name" value="FAD/NAD-bd_sf"/>
</dbReference>
<feature type="domain" description="FAD/NAD(P)-binding" evidence="6">
    <location>
        <begin position="11"/>
        <end position="280"/>
    </location>
</feature>
<evidence type="ECO:0000256" key="3">
    <source>
        <dbReference type="ARBA" id="ARBA00022827"/>
    </source>
</evidence>
<protein>
    <recommendedName>
        <fullName evidence="6">FAD/NAD(P)-binding domain-containing protein</fullName>
    </recommendedName>
</protein>
<dbReference type="SUPFAM" id="SSF51905">
    <property type="entry name" value="FAD/NAD(P)-binding domain"/>
    <property type="match status" value="2"/>
</dbReference>